<dbReference type="InterPro" id="IPR008978">
    <property type="entry name" value="HSP20-like_chaperone"/>
</dbReference>
<feature type="compositionally biased region" description="Polar residues" evidence="4">
    <location>
        <begin position="73"/>
        <end position="94"/>
    </location>
</feature>
<feature type="region of interest" description="Disordered" evidence="4">
    <location>
        <begin position="55"/>
        <end position="108"/>
    </location>
</feature>
<dbReference type="InterPro" id="IPR031107">
    <property type="entry name" value="Small_HSP"/>
</dbReference>
<comment type="caution">
    <text evidence="6">The sequence shown here is derived from an EMBL/GenBank/DDBJ whole genome shotgun (WGS) entry which is preliminary data.</text>
</comment>
<organism evidence="6 7">
    <name type="scientific">Forsythia ovata</name>
    <dbReference type="NCBI Taxonomy" id="205694"/>
    <lineage>
        <taxon>Eukaryota</taxon>
        <taxon>Viridiplantae</taxon>
        <taxon>Streptophyta</taxon>
        <taxon>Embryophyta</taxon>
        <taxon>Tracheophyta</taxon>
        <taxon>Spermatophyta</taxon>
        <taxon>Magnoliopsida</taxon>
        <taxon>eudicotyledons</taxon>
        <taxon>Gunneridae</taxon>
        <taxon>Pentapetalae</taxon>
        <taxon>asterids</taxon>
        <taxon>lamiids</taxon>
        <taxon>Lamiales</taxon>
        <taxon>Oleaceae</taxon>
        <taxon>Forsythieae</taxon>
        <taxon>Forsythia</taxon>
    </lineage>
</organism>
<dbReference type="PROSITE" id="PS01031">
    <property type="entry name" value="SHSP"/>
    <property type="match status" value="1"/>
</dbReference>
<evidence type="ECO:0000313" key="6">
    <source>
        <dbReference type="EMBL" id="KAL2496717.1"/>
    </source>
</evidence>
<dbReference type="SUPFAM" id="SSF49764">
    <property type="entry name" value="HSP20-like chaperones"/>
    <property type="match status" value="1"/>
</dbReference>
<sequence length="272" mass="30813">MEGQTVRRRVNMIAAHLASHEDISATATHLFPMSCSNSLNAVMWRRDNRMHFARQGSSSQACHMRQASREQENFTQATMPLKSSGSANKCSNSKPPMFSRPSRMEPTVPNVRETQSAVQGCRYVEPSPEAPKFSRPIRNCGQHQFQCKERRHTFESEFKWSPRMDVVESGSNYIATLELPGVNINSIKVSVNNQVLTVTGNRSIRSWKVDNCSNELSSRYHKREILQGPYHMTWSLPANVNKDAISAEFLDGLLQITMPKLVGYRGLRKAQI</sequence>
<keyword evidence="7" id="KW-1185">Reference proteome</keyword>
<comment type="similarity">
    <text evidence="2 3">Belongs to the small heat shock protein (HSP20) family.</text>
</comment>
<evidence type="ECO:0000256" key="3">
    <source>
        <dbReference type="RuleBase" id="RU003616"/>
    </source>
</evidence>
<evidence type="ECO:0000313" key="7">
    <source>
        <dbReference type="Proteomes" id="UP001604277"/>
    </source>
</evidence>
<gene>
    <name evidence="6" type="ORF">Fot_40474</name>
</gene>
<dbReference type="CDD" id="cd06464">
    <property type="entry name" value="ACD_sHsps-like"/>
    <property type="match status" value="1"/>
</dbReference>
<reference evidence="7" key="1">
    <citation type="submission" date="2024-07" db="EMBL/GenBank/DDBJ databases">
        <title>Two chromosome-level genome assemblies of Korean endemic species Abeliophyllum distichum and Forsythia ovata (Oleaceae).</title>
        <authorList>
            <person name="Jang H."/>
        </authorList>
    </citation>
    <scope>NUCLEOTIDE SEQUENCE [LARGE SCALE GENOMIC DNA]</scope>
</reference>
<protein>
    <submittedName>
        <fullName evidence="6">Alpha-crystallin domain 32.1</fullName>
    </submittedName>
</protein>
<dbReference type="AlphaFoldDB" id="A0ABD1SAF9"/>
<evidence type="ECO:0000256" key="1">
    <source>
        <dbReference type="ARBA" id="ARBA00023016"/>
    </source>
</evidence>
<evidence type="ECO:0000256" key="4">
    <source>
        <dbReference type="SAM" id="MobiDB-lite"/>
    </source>
</evidence>
<feature type="domain" description="SHSP" evidence="5">
    <location>
        <begin position="155"/>
        <end position="272"/>
    </location>
</feature>
<dbReference type="Proteomes" id="UP001604277">
    <property type="component" value="Unassembled WGS sequence"/>
</dbReference>
<proteinExistence type="inferred from homology"/>
<evidence type="ECO:0000259" key="5">
    <source>
        <dbReference type="PROSITE" id="PS01031"/>
    </source>
</evidence>
<evidence type="ECO:0000256" key="2">
    <source>
        <dbReference type="PROSITE-ProRule" id="PRU00285"/>
    </source>
</evidence>
<keyword evidence="1" id="KW-0346">Stress response</keyword>
<dbReference type="EMBL" id="JBFOLJ010000011">
    <property type="protein sequence ID" value="KAL2496717.1"/>
    <property type="molecule type" value="Genomic_DNA"/>
</dbReference>
<dbReference type="PANTHER" id="PTHR11527">
    <property type="entry name" value="HEAT-SHOCK PROTEIN 20 FAMILY MEMBER"/>
    <property type="match status" value="1"/>
</dbReference>
<dbReference type="Pfam" id="PF00011">
    <property type="entry name" value="HSP20"/>
    <property type="match status" value="1"/>
</dbReference>
<dbReference type="Gene3D" id="2.60.40.790">
    <property type="match status" value="1"/>
</dbReference>
<dbReference type="InterPro" id="IPR002068">
    <property type="entry name" value="A-crystallin/Hsp20_dom"/>
</dbReference>
<accession>A0ABD1SAF9</accession>
<name>A0ABD1SAF9_9LAMI</name>